<dbReference type="Pfam" id="PF00583">
    <property type="entry name" value="Acetyltransf_1"/>
    <property type="match status" value="1"/>
</dbReference>
<dbReference type="VEuPathDB" id="TriTrypDB:LmxM.22.0600"/>
<dbReference type="GO" id="GO:0008080">
    <property type="term" value="F:N-acetyltransferase activity"/>
    <property type="evidence" value="ECO:0007669"/>
    <property type="project" value="InterPro"/>
</dbReference>
<evidence type="ECO:0000313" key="6">
    <source>
        <dbReference type="EMBL" id="CBZ27025.1"/>
    </source>
</evidence>
<dbReference type="AlphaFoldDB" id="E9AVP2"/>
<organism evidence="6 7">
    <name type="scientific">Leishmania mexicana (strain MHOM/GT/2001/U1103)</name>
    <dbReference type="NCBI Taxonomy" id="929439"/>
    <lineage>
        <taxon>Eukaryota</taxon>
        <taxon>Discoba</taxon>
        <taxon>Euglenozoa</taxon>
        <taxon>Kinetoplastea</taxon>
        <taxon>Metakinetoplastina</taxon>
        <taxon>Trypanosomatida</taxon>
        <taxon>Trypanosomatidae</taxon>
        <taxon>Leishmaniinae</taxon>
        <taxon>Leishmania</taxon>
    </lineage>
</organism>
<evidence type="ECO:0000256" key="4">
    <source>
        <dbReference type="SAM" id="MobiDB-lite"/>
    </source>
</evidence>
<keyword evidence="7" id="KW-1185">Reference proteome</keyword>
<dbReference type="OrthoDB" id="5043642at2759"/>
<evidence type="ECO:0000259" key="5">
    <source>
        <dbReference type="Pfam" id="PF00583"/>
    </source>
</evidence>
<dbReference type="SUPFAM" id="SSF55729">
    <property type="entry name" value="Acyl-CoA N-acyltransferases (Nat)"/>
    <property type="match status" value="1"/>
</dbReference>
<dbReference type="OMA" id="WLQSTDK"/>
<comment type="similarity">
    <text evidence="1">Belongs to the acetyltransferase family. GNAT subfamily.</text>
</comment>
<dbReference type="Proteomes" id="UP000007259">
    <property type="component" value="Chromosome 22"/>
</dbReference>
<evidence type="ECO:0000256" key="1">
    <source>
        <dbReference type="ARBA" id="ARBA00009342"/>
    </source>
</evidence>
<dbReference type="PANTHER" id="PTHR13256:SF16">
    <property type="entry name" value="ALPHA_BETA-TUBULIN-N-ACETYLTRANSFERASE 9"/>
    <property type="match status" value="1"/>
</dbReference>
<dbReference type="KEGG" id="lmi:LMXM_22_0600"/>
<dbReference type="InterPro" id="IPR000182">
    <property type="entry name" value="GNAT_dom"/>
</dbReference>
<accession>E9AVP2</accession>
<dbReference type="PANTHER" id="PTHR13256">
    <property type="entry name" value="N-ACETYLTRANSFERASE 9"/>
    <property type="match status" value="1"/>
</dbReference>
<evidence type="ECO:0000313" key="7">
    <source>
        <dbReference type="Proteomes" id="UP000007259"/>
    </source>
</evidence>
<dbReference type="EMBL" id="FR799575">
    <property type="protein sequence ID" value="CBZ27025.1"/>
    <property type="molecule type" value="Genomic_DNA"/>
</dbReference>
<gene>
    <name evidence="6" type="ORF">LMXM_22_0600</name>
</gene>
<evidence type="ECO:0000256" key="2">
    <source>
        <dbReference type="ARBA" id="ARBA00022679"/>
    </source>
</evidence>
<proteinExistence type="inferred from homology"/>
<dbReference type="RefSeq" id="XP_003875514.1">
    <property type="nucleotide sequence ID" value="XM_003875465.1"/>
</dbReference>
<dbReference type="InterPro" id="IPR039135">
    <property type="entry name" value="NAT9-like"/>
</dbReference>
<feature type="domain" description="N-acetyltransferase" evidence="5">
    <location>
        <begin position="320"/>
        <end position="381"/>
    </location>
</feature>
<feature type="region of interest" description="Disordered" evidence="4">
    <location>
        <begin position="287"/>
        <end position="311"/>
    </location>
</feature>
<dbReference type="PhylomeDB" id="E9AVP2"/>
<dbReference type="GeneID" id="13454190"/>
<evidence type="ECO:0000256" key="3">
    <source>
        <dbReference type="ARBA" id="ARBA00023315"/>
    </source>
</evidence>
<feature type="region of interest" description="Disordered" evidence="4">
    <location>
        <begin position="436"/>
        <end position="463"/>
    </location>
</feature>
<reference evidence="6 7" key="1">
    <citation type="journal article" date="2011" name="Genome Res.">
        <title>Chromosome and gene copy number variation allow major structural change between species and strains of Leishmania.</title>
        <authorList>
            <person name="Rogers M.B."/>
            <person name="Hilley J.D."/>
            <person name="Dickens N.J."/>
            <person name="Wilkes J."/>
            <person name="Bates P.A."/>
            <person name="Depledge D.P."/>
            <person name="Harris D."/>
            <person name="Her Y."/>
            <person name="Herzyk P."/>
            <person name="Imamura H."/>
            <person name="Otto T.D."/>
            <person name="Sanders M."/>
            <person name="Seeger K."/>
            <person name="Dujardin J.C."/>
            <person name="Berriman M."/>
            <person name="Smith D.F."/>
            <person name="Hertz-Fowler C."/>
            <person name="Mottram J.C."/>
        </authorList>
    </citation>
    <scope>NUCLEOTIDE SEQUENCE [LARGE SCALE GENOMIC DNA]</scope>
    <source>
        <strain evidence="6 7">MHOM/GT/2001/U1103</strain>
    </source>
</reference>
<name>E9AVP2_LEIMU</name>
<dbReference type="InterPro" id="IPR016181">
    <property type="entry name" value="Acyl_CoA_acyltransferase"/>
</dbReference>
<dbReference type="Gene3D" id="3.40.630.30">
    <property type="match status" value="1"/>
</dbReference>
<sequence length="493" mass="53940">MHPDERSPLLRLSASLFSADLPRSRCRLQEHRFLSPMINEHVYLISQELVLVPYLAPFVPRYHEWMCDPGLLAATESEPLSLEEERENQLSWLQSTDKMTFILLAPATVHHDDAAAVGGDRLSRGAEGGQQRQKDEGIHARLVRLCGTVPPLEEVFATASSSPVASLTSFCRPAPALSYPGSIVTTADHTCAVSESYPPRGRTCTSGCAFPLLKRYAPSQVKELFSSDAPSTVWPPQGACARAEEVQHRALAQSYVMIGDCNLFLLEEDDDSSDEADDGVAALGWSSTCGQEQRRQSPTSAAIPSDGSTPLTPVSALAPSRTFEVEVMVADTAFRRRGLAEAAVRMTMQYAVAVCGGTRFVAKILATNTGSIALFTQRLKFAPFKEVKVFNEVHFARSLRTERERRAWELECRQSRCWRAARGNASLHGRTVECESRAGAVPDGSRGAGKPEEPPSASPPHSQLVESELSHTYWCAPLDDVVASSIRIFTQVP</sequence>
<keyword evidence="2" id="KW-0808">Transferase</keyword>
<protein>
    <recommendedName>
        <fullName evidence="5">N-acetyltransferase domain-containing protein</fullName>
    </recommendedName>
</protein>
<keyword evidence="3" id="KW-0012">Acyltransferase</keyword>